<proteinExistence type="predicted"/>
<accession>A0A4Y2E4Z6</accession>
<protein>
    <submittedName>
        <fullName evidence="1">Uncharacterized protein</fullName>
    </submittedName>
</protein>
<name>A0A4Y2E4Z6_ARAVE</name>
<dbReference type="EMBL" id="BGPR01000514">
    <property type="protein sequence ID" value="GBM24222.1"/>
    <property type="molecule type" value="Genomic_DNA"/>
</dbReference>
<reference evidence="1 2" key="1">
    <citation type="journal article" date="2019" name="Sci. Rep.">
        <title>Orb-weaving spider Araneus ventricosus genome elucidates the spidroin gene catalogue.</title>
        <authorList>
            <person name="Kono N."/>
            <person name="Nakamura H."/>
            <person name="Ohtoshi R."/>
            <person name="Moran D.A.P."/>
            <person name="Shinohara A."/>
            <person name="Yoshida Y."/>
            <person name="Fujiwara M."/>
            <person name="Mori M."/>
            <person name="Tomita M."/>
            <person name="Arakawa K."/>
        </authorList>
    </citation>
    <scope>NUCLEOTIDE SEQUENCE [LARGE SCALE GENOMIC DNA]</scope>
</reference>
<evidence type="ECO:0000313" key="1">
    <source>
        <dbReference type="EMBL" id="GBM24222.1"/>
    </source>
</evidence>
<keyword evidence="2" id="KW-1185">Reference proteome</keyword>
<evidence type="ECO:0000313" key="2">
    <source>
        <dbReference type="Proteomes" id="UP000499080"/>
    </source>
</evidence>
<dbReference type="Proteomes" id="UP000499080">
    <property type="component" value="Unassembled WGS sequence"/>
</dbReference>
<organism evidence="1 2">
    <name type="scientific">Araneus ventricosus</name>
    <name type="common">Orbweaver spider</name>
    <name type="synonym">Epeira ventricosa</name>
    <dbReference type="NCBI Taxonomy" id="182803"/>
    <lineage>
        <taxon>Eukaryota</taxon>
        <taxon>Metazoa</taxon>
        <taxon>Ecdysozoa</taxon>
        <taxon>Arthropoda</taxon>
        <taxon>Chelicerata</taxon>
        <taxon>Arachnida</taxon>
        <taxon>Araneae</taxon>
        <taxon>Araneomorphae</taxon>
        <taxon>Entelegynae</taxon>
        <taxon>Araneoidea</taxon>
        <taxon>Araneidae</taxon>
        <taxon>Araneus</taxon>
    </lineage>
</organism>
<gene>
    <name evidence="1" type="ORF">AVEN_22561_1</name>
</gene>
<comment type="caution">
    <text evidence="1">The sequence shown here is derived from an EMBL/GenBank/DDBJ whole genome shotgun (WGS) entry which is preliminary data.</text>
</comment>
<dbReference type="AlphaFoldDB" id="A0A4Y2E4Z6"/>
<sequence length="90" mass="11002">MPLKEKYFVERRYFSCVGEVNDERRIEVKSRMAVKEKYFDVERHYSSTTIKINDERRIEIKSRMAVKETLAWNVIIRRQQSRSKMKGELR</sequence>